<dbReference type="Gene3D" id="3.30.70.330">
    <property type="match status" value="2"/>
</dbReference>
<dbReference type="InterPro" id="IPR035979">
    <property type="entry name" value="RBD_domain_sf"/>
</dbReference>
<dbReference type="Proteomes" id="UP000076871">
    <property type="component" value="Unassembled WGS sequence"/>
</dbReference>
<organism evidence="2 3">
    <name type="scientific">Laetiporus sulphureus 93-53</name>
    <dbReference type="NCBI Taxonomy" id="1314785"/>
    <lineage>
        <taxon>Eukaryota</taxon>
        <taxon>Fungi</taxon>
        <taxon>Dikarya</taxon>
        <taxon>Basidiomycota</taxon>
        <taxon>Agaricomycotina</taxon>
        <taxon>Agaricomycetes</taxon>
        <taxon>Polyporales</taxon>
        <taxon>Laetiporus</taxon>
    </lineage>
</organism>
<dbReference type="RefSeq" id="XP_040761721.1">
    <property type="nucleotide sequence ID" value="XM_040909493.1"/>
</dbReference>
<dbReference type="GO" id="GO:0003723">
    <property type="term" value="F:RNA binding"/>
    <property type="evidence" value="ECO:0007669"/>
    <property type="project" value="InterPro"/>
</dbReference>
<dbReference type="CDD" id="cd00590">
    <property type="entry name" value="RRM_SF"/>
    <property type="match status" value="1"/>
</dbReference>
<evidence type="ECO:0000259" key="1">
    <source>
        <dbReference type="Pfam" id="PF00076"/>
    </source>
</evidence>
<dbReference type="InParanoid" id="A0A165D1T6"/>
<evidence type="ECO:0000313" key="2">
    <source>
        <dbReference type="EMBL" id="KZT03981.1"/>
    </source>
</evidence>
<dbReference type="AlphaFoldDB" id="A0A165D1T6"/>
<gene>
    <name evidence="2" type="ORF">LAESUDRAFT_728696</name>
</gene>
<dbReference type="GeneID" id="63826522"/>
<dbReference type="Pfam" id="PF00076">
    <property type="entry name" value="RRM_1"/>
    <property type="match status" value="1"/>
</dbReference>
<dbReference type="InterPro" id="IPR000504">
    <property type="entry name" value="RRM_dom"/>
</dbReference>
<feature type="domain" description="RRM" evidence="1">
    <location>
        <begin position="182"/>
        <end position="238"/>
    </location>
</feature>
<proteinExistence type="predicted"/>
<protein>
    <recommendedName>
        <fullName evidence="1">RRM domain-containing protein</fullName>
    </recommendedName>
</protein>
<dbReference type="InterPro" id="IPR012677">
    <property type="entry name" value="Nucleotide-bd_a/b_plait_sf"/>
</dbReference>
<dbReference type="EMBL" id="KV427640">
    <property type="protein sequence ID" value="KZT03981.1"/>
    <property type="molecule type" value="Genomic_DNA"/>
</dbReference>
<reference evidence="2 3" key="1">
    <citation type="journal article" date="2016" name="Mol. Biol. Evol.">
        <title>Comparative Genomics of Early-Diverging Mushroom-Forming Fungi Provides Insights into the Origins of Lignocellulose Decay Capabilities.</title>
        <authorList>
            <person name="Nagy L.G."/>
            <person name="Riley R."/>
            <person name="Tritt A."/>
            <person name="Adam C."/>
            <person name="Daum C."/>
            <person name="Floudas D."/>
            <person name="Sun H."/>
            <person name="Yadav J.S."/>
            <person name="Pangilinan J."/>
            <person name="Larsson K.H."/>
            <person name="Matsuura K."/>
            <person name="Barry K."/>
            <person name="Labutti K."/>
            <person name="Kuo R."/>
            <person name="Ohm R.A."/>
            <person name="Bhattacharya S.S."/>
            <person name="Shirouzu T."/>
            <person name="Yoshinaga Y."/>
            <person name="Martin F.M."/>
            <person name="Grigoriev I.V."/>
            <person name="Hibbett D.S."/>
        </authorList>
    </citation>
    <scope>NUCLEOTIDE SEQUENCE [LARGE SCALE GENOMIC DNA]</scope>
    <source>
        <strain evidence="2 3">93-53</strain>
    </source>
</reference>
<accession>A0A165D1T6</accession>
<name>A0A165D1T6_9APHY</name>
<dbReference type="SUPFAM" id="SSF54928">
    <property type="entry name" value="RNA-binding domain, RBD"/>
    <property type="match status" value="2"/>
</dbReference>
<sequence>MFRPRSDCWTASSLPSVRRNVVSSGLFTLTIAKRGERCMSTQGPAEAETPLQMEVAAATEASQPTEPTASSSASQNVNIKVENTVKASKARSPPLFLSNLPTHILPQILWTRLEIFGSIERLWIERTATGEPTGEATVIYVDDELPDRIVRLQQSIPIFLEGHAISASFRNGLIKPFGDNWVLVYNLPEHITEEDVQRAFARFSPLRIRFKRSPERVVLRTAVRFESKQQANKVVEECARNPLTISDRRLCVLHNGVFVTNSAAGHWLLVRDLPDSANSEDLDGPIP</sequence>
<keyword evidence="3" id="KW-1185">Reference proteome</keyword>
<evidence type="ECO:0000313" key="3">
    <source>
        <dbReference type="Proteomes" id="UP000076871"/>
    </source>
</evidence>